<comment type="catalytic activity">
    <reaction evidence="2">
        <text>1,6-anhydro-N-acetyl-beta-muramate + ATP + H2O = N-acetyl-D-muramate 6-phosphate + ADP + H(+)</text>
        <dbReference type="Rhea" id="RHEA:24952"/>
        <dbReference type="ChEBI" id="CHEBI:15377"/>
        <dbReference type="ChEBI" id="CHEBI:15378"/>
        <dbReference type="ChEBI" id="CHEBI:30616"/>
        <dbReference type="ChEBI" id="CHEBI:58690"/>
        <dbReference type="ChEBI" id="CHEBI:58722"/>
        <dbReference type="ChEBI" id="CHEBI:456216"/>
        <dbReference type="EC" id="2.7.1.170"/>
    </reaction>
</comment>
<dbReference type="STRING" id="1120923.SAMN02746095_00386"/>
<reference evidence="3 4" key="1">
    <citation type="submission" date="2012-11" db="EMBL/GenBank/DDBJ databases">
        <title>Whole genome sequence of Acidocella aminolytica 101 = DSM 11237.</title>
        <authorList>
            <person name="Azuma Y."/>
            <person name="Higashiura N."/>
            <person name="Hirakawa H."/>
            <person name="Matsushita K."/>
        </authorList>
    </citation>
    <scope>NUCLEOTIDE SEQUENCE [LARGE SCALE GENOMIC DNA]</scope>
    <source>
        <strain evidence="4">101 / DSM 11237</strain>
    </source>
</reference>
<feature type="binding site" evidence="2">
    <location>
        <begin position="18"/>
        <end position="25"/>
    </location>
    <ligand>
        <name>ATP</name>
        <dbReference type="ChEBI" id="CHEBI:30616"/>
    </ligand>
</feature>
<dbReference type="GO" id="GO:0097175">
    <property type="term" value="P:1,6-anhydro-N-acetyl-beta-muramic acid catabolic process"/>
    <property type="evidence" value="ECO:0007669"/>
    <property type="project" value="UniProtKB-UniRule"/>
</dbReference>
<evidence type="ECO:0000313" key="4">
    <source>
        <dbReference type="Proteomes" id="UP000032668"/>
    </source>
</evidence>
<dbReference type="EC" id="2.7.1.170" evidence="2"/>
<evidence type="ECO:0000256" key="1">
    <source>
        <dbReference type="ARBA" id="ARBA00023277"/>
    </source>
</evidence>
<dbReference type="GO" id="GO:0016301">
    <property type="term" value="F:kinase activity"/>
    <property type="evidence" value="ECO:0007669"/>
    <property type="project" value="UniProtKB-KW"/>
</dbReference>
<gene>
    <name evidence="2" type="primary">anmK</name>
    <name evidence="3" type="ORF">Aam_020_154</name>
</gene>
<dbReference type="GO" id="GO:0016773">
    <property type="term" value="F:phosphotransferase activity, alcohol group as acceptor"/>
    <property type="evidence" value="ECO:0007669"/>
    <property type="project" value="UniProtKB-UniRule"/>
</dbReference>
<dbReference type="AlphaFoldDB" id="A0A0D6PCA4"/>
<dbReference type="InterPro" id="IPR005338">
    <property type="entry name" value="Anhydro_N_Ac-Mur_kinase"/>
</dbReference>
<keyword evidence="2" id="KW-0808">Transferase</keyword>
<comment type="caution">
    <text evidence="3">The sequence shown here is derived from an EMBL/GenBank/DDBJ whole genome shotgun (WGS) entry which is preliminary data.</text>
</comment>
<dbReference type="Proteomes" id="UP000032668">
    <property type="component" value="Unassembled WGS sequence"/>
</dbReference>
<keyword evidence="4" id="KW-1185">Reference proteome</keyword>
<comment type="pathway">
    <text evidence="2">Cell wall biogenesis; peptidoglycan recycling.</text>
</comment>
<dbReference type="UniPathway" id="UPA00544"/>
<dbReference type="GO" id="GO:0005524">
    <property type="term" value="F:ATP binding"/>
    <property type="evidence" value="ECO:0007669"/>
    <property type="project" value="UniProtKB-UniRule"/>
</dbReference>
<keyword evidence="1 2" id="KW-0119">Carbohydrate metabolism</keyword>
<dbReference type="Gene3D" id="3.30.420.40">
    <property type="match status" value="2"/>
</dbReference>
<dbReference type="HAMAP" id="MF_01270">
    <property type="entry name" value="AnhMurNAc_kinase"/>
    <property type="match status" value="1"/>
</dbReference>
<dbReference type="GO" id="GO:0009254">
    <property type="term" value="P:peptidoglycan turnover"/>
    <property type="evidence" value="ECO:0007669"/>
    <property type="project" value="UniProtKB-UniRule"/>
</dbReference>
<dbReference type="EMBL" id="BANC01000020">
    <property type="protein sequence ID" value="GAN79390.1"/>
    <property type="molecule type" value="Genomic_DNA"/>
</dbReference>
<dbReference type="Pfam" id="PF03702">
    <property type="entry name" value="AnmK"/>
    <property type="match status" value="1"/>
</dbReference>
<accession>A0A0D6PCA4</accession>
<keyword evidence="2" id="KW-0067">ATP-binding</keyword>
<organism evidence="3 4">
    <name type="scientific">Acidocella aminolytica 101 = DSM 11237</name>
    <dbReference type="NCBI Taxonomy" id="1120923"/>
    <lineage>
        <taxon>Bacteria</taxon>
        <taxon>Pseudomonadati</taxon>
        <taxon>Pseudomonadota</taxon>
        <taxon>Alphaproteobacteria</taxon>
        <taxon>Acetobacterales</taxon>
        <taxon>Acidocellaceae</taxon>
        <taxon>Acidocella</taxon>
    </lineage>
</organism>
<dbReference type="PANTHER" id="PTHR30605">
    <property type="entry name" value="ANHYDRO-N-ACETYLMURAMIC ACID KINASE"/>
    <property type="match status" value="1"/>
</dbReference>
<comment type="function">
    <text evidence="2">Catalyzes the specific phosphorylation of 1,6-anhydro-N-acetylmuramic acid (anhMurNAc) with the simultaneous cleavage of the 1,6-anhydro ring, generating MurNAc-6-P. Is required for the utilization of anhMurNAc either imported from the medium or derived from its own cell wall murein, and thus plays a role in cell wall recycling.</text>
</comment>
<keyword evidence="2" id="KW-0547">Nucleotide-binding</keyword>
<comment type="similarity">
    <text evidence="2">Belongs to the anhydro-N-acetylmuramic acid kinase family.</text>
</comment>
<dbReference type="GO" id="GO:0006040">
    <property type="term" value="P:amino sugar metabolic process"/>
    <property type="evidence" value="ECO:0007669"/>
    <property type="project" value="InterPro"/>
</dbReference>
<keyword evidence="2 3" id="KW-0418">Kinase</keyword>
<dbReference type="SUPFAM" id="SSF53067">
    <property type="entry name" value="Actin-like ATPase domain"/>
    <property type="match status" value="1"/>
</dbReference>
<protein>
    <recommendedName>
        <fullName evidence="2">Anhydro-N-acetylmuramic acid kinase</fullName>
        <ecNumber evidence="2">2.7.1.170</ecNumber>
    </recommendedName>
    <alternativeName>
        <fullName evidence="2">AnhMurNAc kinase</fullName>
    </alternativeName>
</protein>
<evidence type="ECO:0000313" key="3">
    <source>
        <dbReference type="EMBL" id="GAN79390.1"/>
    </source>
</evidence>
<comment type="pathway">
    <text evidence="2">Amino-sugar metabolism; 1,6-anhydro-N-acetylmuramate degradation.</text>
</comment>
<dbReference type="UniPathway" id="UPA00343"/>
<evidence type="ECO:0000256" key="2">
    <source>
        <dbReference type="HAMAP-Rule" id="MF_01270"/>
    </source>
</evidence>
<dbReference type="NCBIfam" id="NF007141">
    <property type="entry name" value="PRK09585.1-5"/>
    <property type="match status" value="1"/>
</dbReference>
<name>A0A0D6PCA4_9PROT</name>
<dbReference type="PANTHER" id="PTHR30605:SF0">
    <property type="entry name" value="ANHYDRO-N-ACETYLMURAMIC ACID KINASE"/>
    <property type="match status" value="1"/>
</dbReference>
<proteinExistence type="inferred from homology"/>
<dbReference type="InterPro" id="IPR043129">
    <property type="entry name" value="ATPase_NBD"/>
</dbReference>
<sequence>MTINGGTKRIRAIGLMSGTSLDGVDAAWIETDGERISGFGPAATLLYEEGLRADLRRILDLAPTLASDDPFLRDVEERLTRDHALAVAMMGQTADIIGFHGQTILHSPTQRRTWQIGDAALLSRLTRLPVVYDFRSDDVKAGGEGAPLVPVFHAALAREMEKPLLIVNIGGVANATWLGPDGEVLACDTGPGNGPLDDLAQVHLGQPYDKDGALAGSGQVDLSRLDALLAHPFFARPAPKSLDRLSFSGLIAEATEGLAAPDAAATLAAFICTAIAQAPWPTPPKQVLVTGGGRHNSTLMKGLAERFSVSVRPVEDVGWNGDALEAQCFAFLAVRSLRGLPLSLPTTTGVAAPQKGGRLYGTIL</sequence>